<dbReference type="Proteomes" id="UP000265862">
    <property type="component" value="Unassembled WGS sequence"/>
</dbReference>
<evidence type="ECO:0000256" key="1">
    <source>
        <dbReference type="ARBA" id="ARBA00022612"/>
    </source>
</evidence>
<dbReference type="EMBL" id="QOCV01000011">
    <property type="protein sequence ID" value="RHW53735.1"/>
    <property type="molecule type" value="Genomic_DNA"/>
</dbReference>
<reference evidence="3 4" key="1">
    <citation type="submission" date="2018-07" db="EMBL/GenBank/DDBJ databases">
        <title>Genome sequences of six Lactobacillus spp. isolated from bumble bee guts.</title>
        <authorList>
            <person name="Motta E.V.S."/>
            <person name="Moran N.A."/>
        </authorList>
    </citation>
    <scope>NUCLEOTIDE SEQUENCE [LARGE SCALE GENOMIC DNA]</scope>
    <source>
        <strain evidence="3 4">OCC3</strain>
    </source>
</reference>
<proteinExistence type="predicted"/>
<dbReference type="Pfam" id="PF03592">
    <property type="entry name" value="Terminase_2"/>
    <property type="match status" value="1"/>
</dbReference>
<dbReference type="InterPro" id="IPR038713">
    <property type="entry name" value="Terminase_Gp1_N_sf"/>
</dbReference>
<dbReference type="AlphaFoldDB" id="A0A396SNG5"/>
<evidence type="ECO:0000313" key="3">
    <source>
        <dbReference type="EMBL" id="RHW53735.1"/>
    </source>
</evidence>
<dbReference type="Gene3D" id="1.10.10.1400">
    <property type="entry name" value="Terminase, small subunit, N-terminal DNA-binding domain, HTH motif"/>
    <property type="match status" value="1"/>
</dbReference>
<dbReference type="PANTHER" id="PTHR41328:SF3">
    <property type="entry name" value="PBSX PHAGE TERMINASE SMALL SUBUNIT"/>
    <property type="match status" value="1"/>
</dbReference>
<keyword evidence="2" id="KW-0231">Viral genome packaging</keyword>
<accession>A0A396SNG5</accession>
<dbReference type="InterPro" id="IPR005335">
    <property type="entry name" value="Terminase_ssu"/>
</dbReference>
<keyword evidence="1" id="KW-1188">Viral release from host cell</keyword>
<comment type="caution">
    <text evidence="3">The sequence shown here is derived from an EMBL/GenBank/DDBJ whole genome shotgun (WGS) entry which is preliminary data.</text>
</comment>
<evidence type="ECO:0000313" key="4">
    <source>
        <dbReference type="Proteomes" id="UP000265862"/>
    </source>
</evidence>
<dbReference type="GO" id="GO:0051276">
    <property type="term" value="P:chromosome organization"/>
    <property type="evidence" value="ECO:0007669"/>
    <property type="project" value="InterPro"/>
</dbReference>
<protein>
    <submittedName>
        <fullName evidence="3">Terminase</fullName>
    </submittedName>
</protein>
<dbReference type="PANTHER" id="PTHR41328">
    <property type="entry name" value="TERMINASE SMALL SUBUNIT-RELATED"/>
    <property type="match status" value="1"/>
</dbReference>
<name>A0A396SNG5_9LACO</name>
<sequence>MKYKDIAAKYDVSFNTVKSWRGRYSWTRKGAKKGCTKKQKMVHPKKLSEKAIEELNDSELTDKQKAFVLEYLRLYNATQAYINVYDANYQTAVTAGSRMLRNVQIKKEINHIRKAKLKELAIEPLDLIEDIVKEAKGDIGNYLDFGNWPDKLIDKESGAPLTDADGKEITIHHSYLYFKDKDKVDTSLIKKITKGKDGATIELYDKTKARDKLLEWLKNQSDDSDTTVNINFNIPKEDNNASES</sequence>
<gene>
    <name evidence="3" type="ORF">DS835_07115</name>
</gene>
<organism evidence="3 4">
    <name type="scientific">Lactobacillus bombicola</name>
    <dbReference type="NCBI Taxonomy" id="1505723"/>
    <lineage>
        <taxon>Bacteria</taxon>
        <taxon>Bacillati</taxon>
        <taxon>Bacillota</taxon>
        <taxon>Bacilli</taxon>
        <taxon>Lactobacillales</taxon>
        <taxon>Lactobacillaceae</taxon>
        <taxon>Lactobacillus</taxon>
    </lineage>
</organism>
<evidence type="ECO:0000256" key="2">
    <source>
        <dbReference type="ARBA" id="ARBA00023219"/>
    </source>
</evidence>
<dbReference type="InterPro" id="IPR052404">
    <property type="entry name" value="SPP1-like_terminase"/>
</dbReference>